<feature type="compositionally biased region" description="Basic residues" evidence="1">
    <location>
        <begin position="1"/>
        <end position="11"/>
    </location>
</feature>
<proteinExistence type="predicted"/>
<evidence type="ECO:0000313" key="2">
    <source>
        <dbReference type="EMBL" id="URD91965.1"/>
    </source>
</evidence>
<feature type="compositionally biased region" description="Polar residues" evidence="1">
    <location>
        <begin position="79"/>
        <end position="95"/>
    </location>
</feature>
<dbReference type="EMBL" id="CP097505">
    <property type="protein sequence ID" value="URD91965.1"/>
    <property type="molecule type" value="Genomic_DNA"/>
</dbReference>
<evidence type="ECO:0000313" key="3">
    <source>
        <dbReference type="Proteomes" id="UP001055439"/>
    </source>
</evidence>
<dbReference type="AlphaFoldDB" id="A0A9E7JSH6"/>
<dbReference type="Proteomes" id="UP001055439">
    <property type="component" value="Chromosome 3"/>
</dbReference>
<keyword evidence="3" id="KW-1185">Reference proteome</keyword>
<feature type="region of interest" description="Disordered" evidence="1">
    <location>
        <begin position="79"/>
        <end position="100"/>
    </location>
</feature>
<organism evidence="2 3">
    <name type="scientific">Musa troglodytarum</name>
    <name type="common">fe'i banana</name>
    <dbReference type="NCBI Taxonomy" id="320322"/>
    <lineage>
        <taxon>Eukaryota</taxon>
        <taxon>Viridiplantae</taxon>
        <taxon>Streptophyta</taxon>
        <taxon>Embryophyta</taxon>
        <taxon>Tracheophyta</taxon>
        <taxon>Spermatophyta</taxon>
        <taxon>Magnoliopsida</taxon>
        <taxon>Liliopsida</taxon>
        <taxon>Zingiberales</taxon>
        <taxon>Musaceae</taxon>
        <taxon>Musa</taxon>
    </lineage>
</organism>
<name>A0A9E7JSH6_9LILI</name>
<evidence type="ECO:0000256" key="1">
    <source>
        <dbReference type="SAM" id="MobiDB-lite"/>
    </source>
</evidence>
<sequence length="116" mass="12952">MERHREARTKRGSCGASTTGGTASTLYRKLCKHISKQMRQFEDTLEEPNQIPAPDRAIKLSHRTQENFNMKALELTTSKDIGESNNKGSCPQLLTPSPEDDPYYSLNCLTASPLPL</sequence>
<gene>
    <name evidence="2" type="ORF">MUK42_00885</name>
</gene>
<accession>A0A9E7JSH6</accession>
<feature type="region of interest" description="Disordered" evidence="1">
    <location>
        <begin position="1"/>
        <end position="22"/>
    </location>
</feature>
<reference evidence="2" key="1">
    <citation type="submission" date="2022-05" db="EMBL/GenBank/DDBJ databases">
        <title>The Musa troglodytarum L. genome provides insights into the mechanism of non-climacteric behaviour and enrichment of carotenoids.</title>
        <authorList>
            <person name="Wang J."/>
        </authorList>
    </citation>
    <scope>NUCLEOTIDE SEQUENCE</scope>
    <source>
        <tissue evidence="2">Leaf</tissue>
    </source>
</reference>
<feature type="compositionally biased region" description="Low complexity" evidence="1">
    <location>
        <begin position="12"/>
        <end position="22"/>
    </location>
</feature>
<protein>
    <submittedName>
        <fullName evidence="2">Uncharacterized protein</fullName>
    </submittedName>
</protein>